<keyword evidence="9" id="KW-1185">Reference proteome</keyword>
<dbReference type="HAMAP" id="MF_01216">
    <property type="entry name" value="Azoreductase_type1"/>
    <property type="match status" value="1"/>
</dbReference>
<keyword evidence="3 6" id="KW-0560">Oxidoreductase</keyword>
<dbReference type="OrthoDB" id="9805013at2"/>
<dbReference type="EC" id="1.6.5.-" evidence="6"/>
<dbReference type="EC" id="1.7.1.17" evidence="6"/>
<feature type="binding site" evidence="6">
    <location>
        <begin position="17"/>
        <end position="19"/>
    </location>
    <ligand>
        <name>FMN</name>
        <dbReference type="ChEBI" id="CHEBI:58210"/>
    </ligand>
</feature>
<dbReference type="GO" id="GO:0016652">
    <property type="term" value="F:oxidoreductase activity, acting on NAD(P)H as acceptor"/>
    <property type="evidence" value="ECO:0007669"/>
    <property type="project" value="UniProtKB-UniRule"/>
</dbReference>
<evidence type="ECO:0000256" key="1">
    <source>
        <dbReference type="ARBA" id="ARBA00022630"/>
    </source>
</evidence>
<comment type="catalytic activity">
    <reaction evidence="6">
        <text>2 a quinone + NADH + H(+) = 2 a 1,4-benzosemiquinone + NAD(+)</text>
        <dbReference type="Rhea" id="RHEA:65952"/>
        <dbReference type="ChEBI" id="CHEBI:15378"/>
        <dbReference type="ChEBI" id="CHEBI:57540"/>
        <dbReference type="ChEBI" id="CHEBI:57945"/>
        <dbReference type="ChEBI" id="CHEBI:132124"/>
        <dbReference type="ChEBI" id="CHEBI:134225"/>
    </reaction>
</comment>
<proteinExistence type="inferred from homology"/>
<dbReference type="InterPro" id="IPR003680">
    <property type="entry name" value="Flavodoxin_fold"/>
</dbReference>
<feature type="domain" description="Flavodoxin-like fold" evidence="7">
    <location>
        <begin position="3"/>
        <end position="193"/>
    </location>
</feature>
<comment type="similarity">
    <text evidence="6">Belongs to the azoreductase type 1 family.</text>
</comment>
<dbReference type="Proteomes" id="UP000198345">
    <property type="component" value="Unassembled WGS sequence"/>
</dbReference>
<protein>
    <recommendedName>
        <fullName evidence="6">FMN dependent NADH:quinone oxidoreductase</fullName>
        <ecNumber evidence="6">1.6.5.-</ecNumber>
    </recommendedName>
    <alternativeName>
        <fullName evidence="6">Azo-dye reductase</fullName>
    </alternativeName>
    <alternativeName>
        <fullName evidence="6">FMN-dependent NADH-azo compound oxidoreductase</fullName>
    </alternativeName>
    <alternativeName>
        <fullName evidence="6">FMN-dependent NADH-azoreductase</fullName>
        <ecNumber evidence="6">1.7.1.17</ecNumber>
    </alternativeName>
</protein>
<comment type="caution">
    <text evidence="8">The sequence shown here is derived from an EMBL/GenBank/DDBJ whole genome shotgun (WGS) entry which is preliminary data.</text>
</comment>
<dbReference type="EMBL" id="MUGW01000044">
    <property type="protein sequence ID" value="OXA85989.1"/>
    <property type="molecule type" value="Genomic_DNA"/>
</dbReference>
<name>A0A226GVA1_9FLAO</name>
<dbReference type="InterPro" id="IPR029039">
    <property type="entry name" value="Flavoprotein-like_sf"/>
</dbReference>
<dbReference type="RefSeq" id="WP_089051336.1">
    <property type="nucleotide sequence ID" value="NZ_FXTV01000029.1"/>
</dbReference>
<organism evidence="8 9">
    <name type="scientific">Flavobacterium hercynium</name>
    <dbReference type="NCBI Taxonomy" id="387094"/>
    <lineage>
        <taxon>Bacteria</taxon>
        <taxon>Pseudomonadati</taxon>
        <taxon>Bacteroidota</taxon>
        <taxon>Flavobacteriia</taxon>
        <taxon>Flavobacteriales</taxon>
        <taxon>Flavobacteriaceae</taxon>
        <taxon>Flavobacterium</taxon>
    </lineage>
</organism>
<keyword evidence="1 6" id="KW-0285">Flavoprotein</keyword>
<comment type="function">
    <text evidence="6">Quinone reductase that provides resistance to thiol-specific stress caused by electrophilic quinones.</text>
</comment>
<evidence type="ECO:0000313" key="8">
    <source>
        <dbReference type="EMBL" id="OXA85989.1"/>
    </source>
</evidence>
<feature type="binding site" evidence="6">
    <location>
        <position position="11"/>
    </location>
    <ligand>
        <name>FMN</name>
        <dbReference type="ChEBI" id="CHEBI:58210"/>
    </ligand>
</feature>
<comment type="subunit">
    <text evidence="6">Homodimer.</text>
</comment>
<dbReference type="PANTHER" id="PTHR43741:SF2">
    <property type="entry name" value="FMN-DEPENDENT NADH:QUINONE OXIDOREDUCTASE"/>
    <property type="match status" value="1"/>
</dbReference>
<evidence type="ECO:0000256" key="3">
    <source>
        <dbReference type="ARBA" id="ARBA00023002"/>
    </source>
</evidence>
<accession>A0A226GVA1</accession>
<evidence type="ECO:0000256" key="4">
    <source>
        <dbReference type="ARBA" id="ARBA00023027"/>
    </source>
</evidence>
<evidence type="ECO:0000256" key="6">
    <source>
        <dbReference type="HAMAP-Rule" id="MF_01216"/>
    </source>
</evidence>
<dbReference type="InterPro" id="IPR023048">
    <property type="entry name" value="NADH:quinone_OxRdtase_FMN_depd"/>
</dbReference>
<comment type="caution">
    <text evidence="6">Lacks conserved residue(s) required for the propagation of feature annotation.</text>
</comment>
<comment type="catalytic activity">
    <reaction evidence="5">
        <text>N,N-dimethyl-1,4-phenylenediamine + anthranilate + 2 NAD(+) = 2-(4-dimethylaminophenyl)diazenylbenzoate + 2 NADH + 2 H(+)</text>
        <dbReference type="Rhea" id="RHEA:55872"/>
        <dbReference type="ChEBI" id="CHEBI:15378"/>
        <dbReference type="ChEBI" id="CHEBI:15783"/>
        <dbReference type="ChEBI" id="CHEBI:16567"/>
        <dbReference type="ChEBI" id="CHEBI:57540"/>
        <dbReference type="ChEBI" id="CHEBI:57945"/>
        <dbReference type="ChEBI" id="CHEBI:71579"/>
        <dbReference type="EC" id="1.7.1.17"/>
    </reaction>
    <physiologicalReaction direction="right-to-left" evidence="5">
        <dbReference type="Rhea" id="RHEA:55874"/>
    </physiologicalReaction>
</comment>
<gene>
    <name evidence="6" type="primary">azoR</name>
    <name evidence="8" type="ORF">B0A66_18455</name>
</gene>
<evidence type="ECO:0000256" key="2">
    <source>
        <dbReference type="ARBA" id="ARBA00022643"/>
    </source>
</evidence>
<sequence>MKKNVLSILSSPRGASSVSNKLSAVILEKIIEKYPESTIVVRDLAKDLPPHLNEEYVTSIFTPEANRTDAQKQSLVYSDEAIAEIQNADIIVMNAPVYEFSITAMLKAYLDQITRAGITFKYGENGYPEGLITNKKLYIAIASGGIYTEGFMTEYDFVGPYLQKLLGFLGITDITIIRAEGLNKGTDEDKENAYQKGIDSILID</sequence>
<evidence type="ECO:0000313" key="9">
    <source>
        <dbReference type="Proteomes" id="UP000198345"/>
    </source>
</evidence>
<dbReference type="GO" id="GO:0010181">
    <property type="term" value="F:FMN binding"/>
    <property type="evidence" value="ECO:0007669"/>
    <property type="project" value="UniProtKB-UniRule"/>
</dbReference>
<dbReference type="Gene3D" id="3.40.50.360">
    <property type="match status" value="1"/>
</dbReference>
<dbReference type="SUPFAM" id="SSF52218">
    <property type="entry name" value="Flavoproteins"/>
    <property type="match status" value="1"/>
</dbReference>
<evidence type="ECO:0000259" key="7">
    <source>
        <dbReference type="Pfam" id="PF02525"/>
    </source>
</evidence>
<dbReference type="InterPro" id="IPR050104">
    <property type="entry name" value="FMN-dep_NADH:Q_OxRdtase_AzoR1"/>
</dbReference>
<dbReference type="GO" id="GO:0016655">
    <property type="term" value="F:oxidoreductase activity, acting on NAD(P)H, quinone or similar compound as acceptor"/>
    <property type="evidence" value="ECO:0007669"/>
    <property type="project" value="InterPro"/>
</dbReference>
<comment type="cofactor">
    <cofactor evidence="6">
        <name>FMN</name>
        <dbReference type="ChEBI" id="CHEBI:58210"/>
    </cofactor>
    <text evidence="6">Binds 1 FMN per subunit.</text>
</comment>
<evidence type="ECO:0000256" key="5">
    <source>
        <dbReference type="ARBA" id="ARBA00048542"/>
    </source>
</evidence>
<comment type="function">
    <text evidence="6">Also exhibits azoreductase activity. Catalyzes the reductive cleavage of the azo bond in aromatic azo compounds to the corresponding amines.</text>
</comment>
<keyword evidence="2 6" id="KW-0288">FMN</keyword>
<dbReference type="AlphaFoldDB" id="A0A226GVA1"/>
<dbReference type="PANTHER" id="PTHR43741">
    <property type="entry name" value="FMN-DEPENDENT NADH-AZOREDUCTASE 1"/>
    <property type="match status" value="1"/>
</dbReference>
<dbReference type="Pfam" id="PF02525">
    <property type="entry name" value="Flavodoxin_2"/>
    <property type="match status" value="1"/>
</dbReference>
<keyword evidence="4 6" id="KW-0520">NAD</keyword>
<dbReference type="GO" id="GO:0009055">
    <property type="term" value="F:electron transfer activity"/>
    <property type="evidence" value="ECO:0007669"/>
    <property type="project" value="UniProtKB-UniRule"/>
</dbReference>
<reference evidence="8 9" key="1">
    <citation type="submission" date="2016-11" db="EMBL/GenBank/DDBJ databases">
        <title>Whole genomes of Flavobacteriaceae.</title>
        <authorList>
            <person name="Stine C."/>
            <person name="Li C."/>
            <person name="Tadesse D."/>
        </authorList>
    </citation>
    <scope>NUCLEOTIDE SEQUENCE [LARGE SCALE GENOMIC DNA]</scope>
    <source>
        <strain evidence="8 9">DSM 18292</strain>
    </source>
</reference>